<name>A0ABZ3FFT3_9FIRM</name>
<sequence length="36" mass="4205">MRDLKCVYRAVTEESAIQKLDILTEKWGDKYGIVTM</sequence>
<evidence type="ECO:0000313" key="1">
    <source>
        <dbReference type="EMBL" id="XAM41833.1"/>
    </source>
</evidence>
<evidence type="ECO:0000313" key="2">
    <source>
        <dbReference type="Proteomes" id="UP001477947"/>
    </source>
</evidence>
<dbReference type="EMBL" id="CP154622">
    <property type="protein sequence ID" value="XAM41833.1"/>
    <property type="molecule type" value="Genomic_DNA"/>
</dbReference>
<protein>
    <submittedName>
        <fullName evidence="1">Uncharacterized protein</fullName>
    </submittedName>
</protein>
<gene>
    <name evidence="1" type="ORF">TPELB_21460</name>
</gene>
<dbReference type="Proteomes" id="UP001477947">
    <property type="component" value="Chromosome"/>
</dbReference>
<organism evidence="1 2">
    <name type="scientific">Terrisporobacter petrolearius</name>
    <dbReference type="NCBI Taxonomy" id="1460447"/>
    <lineage>
        <taxon>Bacteria</taxon>
        <taxon>Bacillati</taxon>
        <taxon>Bacillota</taxon>
        <taxon>Clostridia</taxon>
        <taxon>Peptostreptococcales</taxon>
        <taxon>Peptostreptococcaceae</taxon>
        <taxon>Terrisporobacter</taxon>
    </lineage>
</organism>
<keyword evidence="2" id="KW-1185">Reference proteome</keyword>
<proteinExistence type="predicted"/>
<reference evidence="1 2" key="1">
    <citation type="submission" date="2024-04" db="EMBL/GenBank/DDBJ databases">
        <title>Isolation and characterization of novel acetogenic strains of the genera Terrisporobacter and Acetoanaerobium.</title>
        <authorList>
            <person name="Boeer T."/>
            <person name="Schueler M.A."/>
            <person name="Lueschen A."/>
            <person name="Eysell L."/>
            <person name="Droege J."/>
            <person name="Heinemann M."/>
            <person name="Engelhardt L."/>
            <person name="Basen M."/>
            <person name="Daniel R."/>
        </authorList>
    </citation>
    <scope>NUCLEOTIDE SEQUENCE [LARGE SCALE GENOMIC DNA]</scope>
    <source>
        <strain evidence="1 2">ELB</strain>
    </source>
</reference>
<accession>A0ABZ3FFT3</accession>